<evidence type="ECO:0000313" key="1">
    <source>
        <dbReference type="EMBL" id="KAK3691157.1"/>
    </source>
</evidence>
<evidence type="ECO:0000313" key="2">
    <source>
        <dbReference type="Proteomes" id="UP001283361"/>
    </source>
</evidence>
<name>A0AAE0XE27_9GAST</name>
<protein>
    <submittedName>
        <fullName evidence="1">Uncharacterized protein</fullName>
    </submittedName>
</protein>
<proteinExistence type="predicted"/>
<dbReference type="AlphaFoldDB" id="A0AAE0XE27"/>
<dbReference type="EMBL" id="JAWDGP010008104">
    <property type="protein sequence ID" value="KAK3691157.1"/>
    <property type="molecule type" value="Genomic_DNA"/>
</dbReference>
<comment type="caution">
    <text evidence="1">The sequence shown here is derived from an EMBL/GenBank/DDBJ whole genome shotgun (WGS) entry which is preliminary data.</text>
</comment>
<organism evidence="1 2">
    <name type="scientific">Elysia crispata</name>
    <name type="common">lettuce slug</name>
    <dbReference type="NCBI Taxonomy" id="231223"/>
    <lineage>
        <taxon>Eukaryota</taxon>
        <taxon>Metazoa</taxon>
        <taxon>Spiralia</taxon>
        <taxon>Lophotrochozoa</taxon>
        <taxon>Mollusca</taxon>
        <taxon>Gastropoda</taxon>
        <taxon>Heterobranchia</taxon>
        <taxon>Euthyneura</taxon>
        <taxon>Panpulmonata</taxon>
        <taxon>Sacoglossa</taxon>
        <taxon>Placobranchoidea</taxon>
        <taxon>Plakobranchidae</taxon>
        <taxon>Elysia</taxon>
    </lineage>
</organism>
<reference evidence="1" key="1">
    <citation type="journal article" date="2023" name="G3 (Bethesda)">
        <title>A reference genome for the long-term kleptoplast-retaining sea slug Elysia crispata morphotype clarki.</title>
        <authorList>
            <person name="Eastman K.E."/>
            <person name="Pendleton A.L."/>
            <person name="Shaikh M.A."/>
            <person name="Suttiyut T."/>
            <person name="Ogas R."/>
            <person name="Tomko P."/>
            <person name="Gavelis G."/>
            <person name="Widhalm J.R."/>
            <person name="Wisecaver J.H."/>
        </authorList>
    </citation>
    <scope>NUCLEOTIDE SEQUENCE</scope>
    <source>
        <strain evidence="1">ECLA1</strain>
    </source>
</reference>
<gene>
    <name evidence="1" type="ORF">RRG08_046065</name>
</gene>
<accession>A0AAE0XE27</accession>
<keyword evidence="2" id="KW-1185">Reference proteome</keyword>
<dbReference type="Proteomes" id="UP001283361">
    <property type="component" value="Unassembled WGS sequence"/>
</dbReference>
<sequence>MRKAAGFFHSAEFLKWLRDKAVTIDKVDLCLREEFQPPGEVDMISGDIDWAIIPTTSGSVLKNSRRALVPPFITPMTMSPGIFLEFSFTSNAASLIL</sequence>